<accession>A0A0A9AXD7</accession>
<name>A0A0A9AXD7_ARUDO</name>
<organism evidence="1">
    <name type="scientific">Arundo donax</name>
    <name type="common">Giant reed</name>
    <name type="synonym">Donax arundinaceus</name>
    <dbReference type="NCBI Taxonomy" id="35708"/>
    <lineage>
        <taxon>Eukaryota</taxon>
        <taxon>Viridiplantae</taxon>
        <taxon>Streptophyta</taxon>
        <taxon>Embryophyta</taxon>
        <taxon>Tracheophyta</taxon>
        <taxon>Spermatophyta</taxon>
        <taxon>Magnoliopsida</taxon>
        <taxon>Liliopsida</taxon>
        <taxon>Poales</taxon>
        <taxon>Poaceae</taxon>
        <taxon>PACMAD clade</taxon>
        <taxon>Arundinoideae</taxon>
        <taxon>Arundineae</taxon>
        <taxon>Arundo</taxon>
    </lineage>
</organism>
<evidence type="ECO:0000313" key="1">
    <source>
        <dbReference type="EMBL" id="JAD51742.1"/>
    </source>
</evidence>
<reference evidence="1" key="1">
    <citation type="submission" date="2014-09" db="EMBL/GenBank/DDBJ databases">
        <authorList>
            <person name="Magalhaes I.L.F."/>
            <person name="Oliveira U."/>
            <person name="Santos F.R."/>
            <person name="Vidigal T.H.D.A."/>
            <person name="Brescovit A.D."/>
            <person name="Santos A.J."/>
        </authorList>
    </citation>
    <scope>NUCLEOTIDE SEQUENCE</scope>
    <source>
        <tissue evidence="1">Shoot tissue taken approximately 20 cm above the soil surface</tissue>
    </source>
</reference>
<sequence length="14" mass="1766">MICCKLIRWKETNK</sequence>
<protein>
    <submittedName>
        <fullName evidence="1">Uncharacterized protein</fullName>
    </submittedName>
</protein>
<dbReference type="EMBL" id="GBRH01246153">
    <property type="protein sequence ID" value="JAD51742.1"/>
    <property type="molecule type" value="Transcribed_RNA"/>
</dbReference>
<proteinExistence type="predicted"/>
<reference evidence="1" key="2">
    <citation type="journal article" date="2015" name="Data Brief">
        <title>Shoot transcriptome of the giant reed, Arundo donax.</title>
        <authorList>
            <person name="Barrero R.A."/>
            <person name="Guerrero F.D."/>
            <person name="Moolhuijzen P."/>
            <person name="Goolsby J.A."/>
            <person name="Tidwell J."/>
            <person name="Bellgard S.E."/>
            <person name="Bellgard M.I."/>
        </authorList>
    </citation>
    <scope>NUCLEOTIDE SEQUENCE</scope>
    <source>
        <tissue evidence="1">Shoot tissue taken approximately 20 cm above the soil surface</tissue>
    </source>
</reference>